<dbReference type="AlphaFoldDB" id="A0A5N5QVT9"/>
<gene>
    <name evidence="2" type="ORF">CTheo_939</name>
</gene>
<keyword evidence="3" id="KW-1185">Reference proteome</keyword>
<evidence type="ECO:0000256" key="1">
    <source>
        <dbReference type="SAM" id="MobiDB-lite"/>
    </source>
</evidence>
<feature type="compositionally biased region" description="Acidic residues" evidence="1">
    <location>
        <begin position="80"/>
        <end position="90"/>
    </location>
</feature>
<organism evidence="2 3">
    <name type="scientific">Ceratobasidium theobromae</name>
    <dbReference type="NCBI Taxonomy" id="1582974"/>
    <lineage>
        <taxon>Eukaryota</taxon>
        <taxon>Fungi</taxon>
        <taxon>Dikarya</taxon>
        <taxon>Basidiomycota</taxon>
        <taxon>Agaricomycotina</taxon>
        <taxon>Agaricomycetes</taxon>
        <taxon>Cantharellales</taxon>
        <taxon>Ceratobasidiaceae</taxon>
        <taxon>Ceratobasidium</taxon>
    </lineage>
</organism>
<name>A0A5N5QVT9_9AGAM</name>
<feature type="region of interest" description="Disordered" evidence="1">
    <location>
        <begin position="62"/>
        <end position="181"/>
    </location>
</feature>
<proteinExistence type="predicted"/>
<evidence type="ECO:0000313" key="2">
    <source>
        <dbReference type="EMBL" id="KAB5595701.1"/>
    </source>
</evidence>
<accession>A0A5N5QVT9</accession>
<dbReference type="Proteomes" id="UP000383932">
    <property type="component" value="Unassembled WGS sequence"/>
</dbReference>
<evidence type="ECO:0000313" key="3">
    <source>
        <dbReference type="Proteomes" id="UP000383932"/>
    </source>
</evidence>
<comment type="caution">
    <text evidence="2">The sequence shown here is derived from an EMBL/GenBank/DDBJ whole genome shotgun (WGS) entry which is preliminary data.</text>
</comment>
<protein>
    <submittedName>
        <fullName evidence="2">Uncharacterized protein</fullName>
    </submittedName>
</protein>
<sequence>MGIRRAAFGRFVGAQTSEAARREQMKPVSCWEKQWVIPAGSLPGSEFKVLKWVKVDRVQEFSDDELEEDAPLAPILDIPEAVDIDDDEDTGTPTRALADSRISSEQPADPTETESDPQSPVPSVLPTRGPRKPHPLSMSQLPEDASATAQPSTDLDSAMPSAVDNTPDEPPMPTLGSTFPEQDEVNLGLSLMDQGAENVMLGMDNSDMAEIAEGHLMDGAPAFGTPTADDEILMPNDVLEDGKLVEDEGVAMILQ</sequence>
<dbReference type="EMBL" id="SSOP01000007">
    <property type="protein sequence ID" value="KAB5595701.1"/>
    <property type="molecule type" value="Genomic_DNA"/>
</dbReference>
<reference evidence="2 3" key="1">
    <citation type="journal article" date="2019" name="Fungal Biol. Biotechnol.">
        <title>Draft genome sequence of fastidious pathogen Ceratobasidium theobromae, which causes vascular-streak dieback in Theobroma cacao.</title>
        <authorList>
            <person name="Ali S.S."/>
            <person name="Asman A."/>
            <person name="Shao J."/>
            <person name="Firmansyah A.P."/>
            <person name="Susilo A.W."/>
            <person name="Rosmana A."/>
            <person name="McMahon P."/>
            <person name="Junaid M."/>
            <person name="Guest D."/>
            <person name="Kheng T.Y."/>
            <person name="Meinhardt L.W."/>
            <person name="Bailey B.A."/>
        </authorList>
    </citation>
    <scope>NUCLEOTIDE SEQUENCE [LARGE SCALE GENOMIC DNA]</scope>
    <source>
        <strain evidence="2 3">CT2</strain>
    </source>
</reference>
<dbReference type="OrthoDB" id="2595509at2759"/>